<accession>A0A3B1CHU7</accession>
<sequence>MVRQLFLLLSVIVLFAGCSSPKLRAELTVEEENRFVQDKSFCDKKAAESARGFGQESITWERKRREIYDYCMANKGWDKDSLLELE</sequence>
<dbReference type="AlphaFoldDB" id="A0A3B1CHU7"/>
<evidence type="ECO:0000313" key="1">
    <source>
        <dbReference type="EMBL" id="VAX27792.1"/>
    </source>
</evidence>
<dbReference type="PROSITE" id="PS51257">
    <property type="entry name" value="PROKAR_LIPOPROTEIN"/>
    <property type="match status" value="1"/>
</dbReference>
<evidence type="ECO:0008006" key="2">
    <source>
        <dbReference type="Google" id="ProtNLM"/>
    </source>
</evidence>
<protein>
    <recommendedName>
        <fullName evidence="2">Lipoprotein</fullName>
    </recommendedName>
</protein>
<gene>
    <name evidence="1" type="ORF">MNBD_NITROSPINAE05-755</name>
</gene>
<proteinExistence type="predicted"/>
<dbReference type="EMBL" id="UOGG01000042">
    <property type="protein sequence ID" value="VAX27792.1"/>
    <property type="molecule type" value="Genomic_DNA"/>
</dbReference>
<name>A0A3B1CHU7_9ZZZZ</name>
<reference evidence="1" key="1">
    <citation type="submission" date="2018-06" db="EMBL/GenBank/DDBJ databases">
        <authorList>
            <person name="Zhirakovskaya E."/>
        </authorList>
    </citation>
    <scope>NUCLEOTIDE SEQUENCE</scope>
</reference>
<organism evidence="1">
    <name type="scientific">hydrothermal vent metagenome</name>
    <dbReference type="NCBI Taxonomy" id="652676"/>
    <lineage>
        <taxon>unclassified sequences</taxon>
        <taxon>metagenomes</taxon>
        <taxon>ecological metagenomes</taxon>
    </lineage>
</organism>